<evidence type="ECO:0000313" key="2">
    <source>
        <dbReference type="EMBL" id="MCW8038669.1"/>
    </source>
</evidence>
<proteinExistence type="predicted"/>
<gene>
    <name evidence="2" type="ORF">OKC24_05730</name>
</gene>
<protein>
    <submittedName>
        <fullName evidence="2">Uncharacterized protein</fullName>
    </submittedName>
</protein>
<comment type="caution">
    <text evidence="2">The sequence shown here is derived from an EMBL/GenBank/DDBJ whole genome shotgun (WGS) entry which is preliminary data.</text>
</comment>
<feature type="region of interest" description="Disordered" evidence="1">
    <location>
        <begin position="1"/>
        <end position="20"/>
    </location>
</feature>
<organism evidence="2 3">
    <name type="scientific">Acinetobacter entericus</name>
    <dbReference type="NCBI Taxonomy" id="2989714"/>
    <lineage>
        <taxon>Bacteria</taxon>
        <taxon>Pseudomonadati</taxon>
        <taxon>Pseudomonadota</taxon>
        <taxon>Gammaproteobacteria</taxon>
        <taxon>Moraxellales</taxon>
        <taxon>Moraxellaceae</taxon>
        <taxon>Acinetobacter</taxon>
    </lineage>
</organism>
<dbReference type="EMBL" id="JAPEQW010000005">
    <property type="protein sequence ID" value="MCW8038669.1"/>
    <property type="molecule type" value="Genomic_DNA"/>
</dbReference>
<accession>A0ABT3NHA7</accession>
<sequence>MLLIAGGSGNAEQAKSEFQRRHLMHRFKTPNKMNKMSRSAVRV</sequence>
<reference evidence="2 3" key="1">
    <citation type="submission" date="2022-11" db="EMBL/GenBank/DDBJ databases">
        <title>Acinetobacter entericus sp. nov., isolated from the gut of the plastic-eating larvae of the Coleoptera insect Zophobas atratus.</title>
        <authorList>
            <person name="Dong X."/>
            <person name="Yang Y."/>
        </authorList>
    </citation>
    <scope>NUCLEOTIDE SEQUENCE [LARGE SCALE GENOMIC DNA]</scope>
    <source>
        <strain evidence="2 3">BIT-DXN8</strain>
    </source>
</reference>
<evidence type="ECO:0000256" key="1">
    <source>
        <dbReference type="SAM" id="MobiDB-lite"/>
    </source>
</evidence>
<keyword evidence="3" id="KW-1185">Reference proteome</keyword>
<dbReference type="RefSeq" id="WP_265464875.1">
    <property type="nucleotide sequence ID" value="NZ_JAPEQW010000005.1"/>
</dbReference>
<evidence type="ECO:0000313" key="3">
    <source>
        <dbReference type="Proteomes" id="UP001209682"/>
    </source>
</evidence>
<name>A0ABT3NHA7_9GAMM</name>
<dbReference type="Proteomes" id="UP001209682">
    <property type="component" value="Unassembled WGS sequence"/>
</dbReference>